<dbReference type="RefSeq" id="WP_106892302.1">
    <property type="nucleotide sequence ID" value="NZ_CP027860.1"/>
</dbReference>
<dbReference type="Proteomes" id="UP000241074">
    <property type="component" value="Chromosome"/>
</dbReference>
<keyword evidence="2" id="KW-1185">Reference proteome</keyword>
<reference evidence="1 2" key="2">
    <citation type="submission" date="2018-03" db="EMBL/GenBank/DDBJ databases">
        <authorList>
            <person name="Keele B.F."/>
        </authorList>
    </citation>
    <scope>NUCLEOTIDE SEQUENCE [LARGE SCALE GENOMIC DNA]</scope>
    <source>
        <strain evidence="1 2">D13</strain>
    </source>
</reference>
<dbReference type="SUPFAM" id="SSF53187">
    <property type="entry name" value="Zn-dependent exopeptidases"/>
    <property type="match status" value="1"/>
</dbReference>
<dbReference type="AlphaFoldDB" id="A0A2P1PU72"/>
<reference evidence="1 2" key="1">
    <citation type="submission" date="2018-03" db="EMBL/GenBank/DDBJ databases">
        <title>Ahniella affigens gen. nov., sp. nov., a gammaproteobacterium isolated from sandy soil near a stream.</title>
        <authorList>
            <person name="Ko Y."/>
            <person name="Kim J.-H."/>
        </authorList>
    </citation>
    <scope>NUCLEOTIDE SEQUENCE [LARGE SCALE GENOMIC DNA]</scope>
    <source>
        <strain evidence="1 2">D13</strain>
    </source>
</reference>
<dbReference type="InterPro" id="IPR007709">
    <property type="entry name" value="N-FG_amidohydro"/>
</dbReference>
<gene>
    <name evidence="1" type="ORF">C7S18_14825</name>
</gene>
<sequence length="260" mass="28952">MIAIDPETGLDRYQAPYHLIAGTNRHVLIIAEHASNAVPPELRDLGLGADALSDHIAFDPGVRLVVQALLQRWQCSAVLGGVSRLVADLNRSESSPSLILAESDGIAVPGNQAVDQRERERRVAAYHRPYHQAIASEIDQRSALGIEPQIVSVHSFTPVLEGFSRPWQIGVLWQRDPERHARVLAALNDRRHIVGDNEPYDGRTAMGYSLETHGVQRGLWHIMFELRNDLIRTEAGAAFWAGEIDHVLRSELNLKFHQAV</sequence>
<keyword evidence="1" id="KW-0378">Hydrolase</keyword>
<dbReference type="KEGG" id="xba:C7S18_14825"/>
<evidence type="ECO:0000313" key="1">
    <source>
        <dbReference type="EMBL" id="AVP98381.1"/>
    </source>
</evidence>
<proteinExistence type="predicted"/>
<dbReference type="InterPro" id="IPR011227">
    <property type="entry name" value="UCP029730"/>
</dbReference>
<dbReference type="Pfam" id="PF05013">
    <property type="entry name" value="FGase"/>
    <property type="match status" value="1"/>
</dbReference>
<organism evidence="1 2">
    <name type="scientific">Ahniella affigens</name>
    <dbReference type="NCBI Taxonomy" id="2021234"/>
    <lineage>
        <taxon>Bacteria</taxon>
        <taxon>Pseudomonadati</taxon>
        <taxon>Pseudomonadota</taxon>
        <taxon>Gammaproteobacteria</taxon>
        <taxon>Lysobacterales</taxon>
        <taxon>Rhodanobacteraceae</taxon>
        <taxon>Ahniella</taxon>
    </lineage>
</organism>
<dbReference type="OrthoDB" id="9815326at2"/>
<dbReference type="Gene3D" id="3.40.630.40">
    <property type="entry name" value="Zn-dependent exopeptidases"/>
    <property type="match status" value="1"/>
</dbReference>
<dbReference type="EMBL" id="CP027860">
    <property type="protein sequence ID" value="AVP98381.1"/>
    <property type="molecule type" value="Genomic_DNA"/>
</dbReference>
<protein>
    <submittedName>
        <fullName evidence="1">N-formylglutamate amidohydrolase</fullName>
    </submittedName>
</protein>
<dbReference type="GO" id="GO:0016787">
    <property type="term" value="F:hydrolase activity"/>
    <property type="evidence" value="ECO:0007669"/>
    <property type="project" value="UniProtKB-KW"/>
</dbReference>
<dbReference type="PIRSF" id="PIRSF029730">
    <property type="entry name" value="UCP029730"/>
    <property type="match status" value="1"/>
</dbReference>
<evidence type="ECO:0000313" key="2">
    <source>
        <dbReference type="Proteomes" id="UP000241074"/>
    </source>
</evidence>
<accession>A0A2P1PU72</accession>
<name>A0A2P1PU72_9GAMM</name>